<dbReference type="Proteomes" id="UP001064087">
    <property type="component" value="Chromosome"/>
</dbReference>
<keyword evidence="2" id="KW-1185">Reference proteome</keyword>
<gene>
    <name evidence="1" type="ORF">N7U68_03985</name>
</gene>
<sequence length="48" mass="5178">MKATVPAVMTMSEFGAQGLDIARAVIERFKVEQDQMIPARKQTLGAAA</sequence>
<organism evidence="1 2">
    <name type="scientific">Roseovarius pelagicus</name>
    <dbReference type="NCBI Taxonomy" id="2980108"/>
    <lineage>
        <taxon>Bacteria</taxon>
        <taxon>Pseudomonadati</taxon>
        <taxon>Pseudomonadota</taxon>
        <taxon>Alphaproteobacteria</taxon>
        <taxon>Rhodobacterales</taxon>
        <taxon>Roseobacteraceae</taxon>
        <taxon>Roseovarius</taxon>
    </lineage>
</organism>
<dbReference type="RefSeq" id="WP_263048304.1">
    <property type="nucleotide sequence ID" value="NZ_CP106738.1"/>
</dbReference>
<protein>
    <submittedName>
        <fullName evidence="1">Uncharacterized protein</fullName>
    </submittedName>
</protein>
<proteinExistence type="predicted"/>
<evidence type="ECO:0000313" key="1">
    <source>
        <dbReference type="EMBL" id="UXX83828.1"/>
    </source>
</evidence>
<reference evidence="1" key="1">
    <citation type="submission" date="2022-10" db="EMBL/GenBank/DDBJ databases">
        <title>Roseovarius pelagicus sp. nov., isolated from Arctic seawater.</title>
        <authorList>
            <person name="Hong Y.W."/>
            <person name="Hwang C.Y."/>
        </authorList>
    </citation>
    <scope>NUCLEOTIDE SEQUENCE</scope>
    <source>
        <strain evidence="1">HL-MP18</strain>
    </source>
</reference>
<evidence type="ECO:0000313" key="2">
    <source>
        <dbReference type="Proteomes" id="UP001064087"/>
    </source>
</evidence>
<dbReference type="EMBL" id="CP106738">
    <property type="protein sequence ID" value="UXX83828.1"/>
    <property type="molecule type" value="Genomic_DNA"/>
</dbReference>
<accession>A0ABY6DCJ4</accession>
<name>A0ABY6DCJ4_9RHOB</name>